<dbReference type="EMBL" id="WKJJ01000013">
    <property type="protein sequence ID" value="MRV74123.1"/>
    <property type="molecule type" value="Genomic_DNA"/>
</dbReference>
<evidence type="ECO:0000256" key="1">
    <source>
        <dbReference type="SAM" id="MobiDB-lite"/>
    </source>
</evidence>
<evidence type="ECO:0000259" key="3">
    <source>
        <dbReference type="Pfam" id="PF01433"/>
    </source>
</evidence>
<keyword evidence="5" id="KW-1185">Reference proteome</keyword>
<feature type="domain" description="Peptidase M1 membrane alanine aminopeptidase" evidence="3">
    <location>
        <begin position="357"/>
        <end position="570"/>
    </location>
</feature>
<feature type="chain" id="PRO_5031161354" evidence="2">
    <location>
        <begin position="34"/>
        <end position="708"/>
    </location>
</feature>
<sequence>MTMQNVRKLMRSAATTAMLCGGLAAQSVLLAQAVVYPIPQPFTDTGIPLAPAHAPPIRDASSDDAWGGARGGSDATGTPLSDRVASYAIAATLDPVRHVVTGQETLTWRNRSQRVVRSVYLHLYLNAFEHKDTTFYTEQRRSQSMFGSEPIDDGWGYTKLTRVRQGRADVPWSFVQPDDGPAGDHTVVKLDLPVPVAPGGVATLDIGFTSQLPKLGTRSGYTGSFHFVAQWFPKIGVLELPGERGAVEERWNAHEYHVDSEFYADFGLYDVKLTAPKDYTVGATGKLQGVPVERDGWLTHHYVQGDVHDFAWTADKRYAAPLTGTWQPPAGMRGARPVDIRVLYTPEYAASAAPSLQAAKDALNWYGALLGPYPYATLTIVIPPHNGVGAAGMEYPTLYTADSFTRIAPGSRQAFDLDTVNIHEFAHNYFQGIIASNEFEEPLLDEGMNEYTNMRMQSERGHKTPLAPAWLRRLGINPAFEPFDTERADAVLSHPADAGAASAYARLQGVGQVYVRGALLFRDLEAQLGKEAMTQGLREYYRRWRFRHPSVADLREALADGSGQRALVERVFDQQVYGAGNVDDSVAEFQSELEPAGTGAHKAPLWRTEVLLRRRGVAVPQTLVVHFADGGAETVHWDPQHGEQWQRFVWTRTARGLSAELDPQRKHMLDVNKLDDSRTAMPDQSAARRWTLDAAAAVQLVLTLIASL</sequence>
<comment type="caution">
    <text evidence="4">The sequence shown here is derived from an EMBL/GenBank/DDBJ whole genome shotgun (WGS) entry which is preliminary data.</text>
</comment>
<dbReference type="Proteomes" id="UP000446768">
    <property type="component" value="Unassembled WGS sequence"/>
</dbReference>
<accession>A0A7X2IRD2</accession>
<dbReference type="RefSeq" id="WP_154377401.1">
    <property type="nucleotide sequence ID" value="NZ_WKJJ01000013.1"/>
</dbReference>
<proteinExistence type="predicted"/>
<evidence type="ECO:0000313" key="4">
    <source>
        <dbReference type="EMBL" id="MRV74123.1"/>
    </source>
</evidence>
<gene>
    <name evidence="4" type="ORF">GJ700_20650</name>
</gene>
<keyword evidence="2" id="KW-0732">Signal</keyword>
<protein>
    <submittedName>
        <fullName evidence="4">M1 family peptidase</fullName>
    </submittedName>
</protein>
<dbReference type="InterPro" id="IPR027268">
    <property type="entry name" value="Peptidase_M4/M1_CTD_sf"/>
</dbReference>
<organism evidence="4 5">
    <name type="scientific">Pseudoduganella rivuli</name>
    <dbReference type="NCBI Taxonomy" id="2666085"/>
    <lineage>
        <taxon>Bacteria</taxon>
        <taxon>Pseudomonadati</taxon>
        <taxon>Pseudomonadota</taxon>
        <taxon>Betaproteobacteria</taxon>
        <taxon>Burkholderiales</taxon>
        <taxon>Oxalobacteraceae</taxon>
        <taxon>Telluria group</taxon>
        <taxon>Pseudoduganella</taxon>
    </lineage>
</organism>
<dbReference type="AlphaFoldDB" id="A0A7X2IRD2"/>
<evidence type="ECO:0000256" key="2">
    <source>
        <dbReference type="SAM" id="SignalP"/>
    </source>
</evidence>
<dbReference type="Pfam" id="PF01433">
    <property type="entry name" value="Peptidase_M1"/>
    <property type="match status" value="1"/>
</dbReference>
<dbReference type="CDD" id="cd09604">
    <property type="entry name" value="M1_APN_like"/>
    <property type="match status" value="1"/>
</dbReference>
<feature type="region of interest" description="Disordered" evidence="1">
    <location>
        <begin position="58"/>
        <end position="77"/>
    </location>
</feature>
<evidence type="ECO:0000313" key="5">
    <source>
        <dbReference type="Proteomes" id="UP000446768"/>
    </source>
</evidence>
<dbReference type="SUPFAM" id="SSF55486">
    <property type="entry name" value="Metalloproteases ('zincins'), catalytic domain"/>
    <property type="match status" value="1"/>
</dbReference>
<dbReference type="InterPro" id="IPR014782">
    <property type="entry name" value="Peptidase_M1_dom"/>
</dbReference>
<feature type="signal peptide" evidence="2">
    <location>
        <begin position="1"/>
        <end position="33"/>
    </location>
</feature>
<dbReference type="Gene3D" id="1.10.390.10">
    <property type="entry name" value="Neutral Protease Domain 2"/>
    <property type="match status" value="1"/>
</dbReference>
<name>A0A7X2IRD2_9BURK</name>
<dbReference type="GO" id="GO:0008237">
    <property type="term" value="F:metallopeptidase activity"/>
    <property type="evidence" value="ECO:0007669"/>
    <property type="project" value="InterPro"/>
</dbReference>
<dbReference type="GO" id="GO:0008270">
    <property type="term" value="F:zinc ion binding"/>
    <property type="evidence" value="ECO:0007669"/>
    <property type="project" value="InterPro"/>
</dbReference>
<reference evidence="4 5" key="1">
    <citation type="submission" date="2019-11" db="EMBL/GenBank/DDBJ databases">
        <title>Novel species isolated from a subtropical stream in China.</title>
        <authorList>
            <person name="Lu H."/>
        </authorList>
    </citation>
    <scope>NUCLEOTIDE SEQUENCE [LARGE SCALE GENOMIC DNA]</scope>
    <source>
        <strain evidence="4 5">FT92W</strain>
    </source>
</reference>